<evidence type="ECO:0000313" key="2">
    <source>
        <dbReference type="Proteomes" id="UP001320706"/>
    </source>
</evidence>
<keyword evidence="2" id="KW-1185">Reference proteome</keyword>
<dbReference type="EMBL" id="JAMKPW020000033">
    <property type="protein sequence ID" value="KAK8201966.1"/>
    <property type="molecule type" value="Genomic_DNA"/>
</dbReference>
<sequence length="937" mass="102503">MATPASTVAFIDAISRFQKQMDGSGPIEVVKSGHDAVKAANMVVTMLPDHNAVKKVYLDPSNGVLAGAVEALKEKPEEKIIMECGTIETATILEVAKATEDAASALPSDAKLTFVDAPVSGGPMGAEAGTLTFMVGSNDESVIPTVKTVLSHMGKKDSIFHCGGIGAGTAFKIINNYLSAITSLAAAEALNIGVKMGLDPKLLTDVINVSGGQCWVTSQANPVPGVMPNVPSSKNYEGGFRIELCKKVLKMGSQLADDVGARHILDGPALEAFEEAAADERYKGKDARVVYKWLNESEKSAPGYIQNLEKKVEELEALLGSPHKDTSFGAESTQSTRTTSRRETLEREDTRTTNNSSGRSQTSRTPQVKDDELLETMVETEDAHPSHTRSTNERYWGNFAGLSLLQRMRKLCSDVAGLHRGAEGDAVEDDFIHSFDCASPTDPSSMTWETFALLPSKERMLECVDIASNIACCNLHFLDLVYIHEKIDYFYGPEIDEYSQSDRKALALLYVILALGRRFEPDRVPYANSANEKPPAVKGLRYFRASRGLLDVADCHDVATLQTVLCMIIYMQASSMMSTCYSYICAGVAASLRLGLHVSSASEGLPEHERDIRRRIFSVLNILDTYVTVALGLPKTLRDVESDHLLPLPTPATPDDFASPLAATQAHAALITILAKVVDSNHPVTKPISQKNGFYSVEYKNVVAIEEDLERWFSALPSELPSSGADAQHMRSQLLLRLAYAHVQMVLYRPFLHHAAKDLRPFCEIHYKAYACGSACVKAAMQAVWLAEALDGRGLFNEAHWFVTLTVSFAATILKLFVLSNEGDPTIRETAEAAERIRELLARYAERSASARRCSVFLEELSQSHARTDSQHHVEVVGDSNKPSANDAANDAAMFVHQSHNFANHPEWPHTGVGSDHDEHTLQAMAYPRLQPYLDEL</sequence>
<comment type="caution">
    <text evidence="1">The sequence shown here is derived from an EMBL/GenBank/DDBJ whole genome shotgun (WGS) entry which is preliminary data.</text>
</comment>
<evidence type="ECO:0000313" key="1">
    <source>
        <dbReference type="EMBL" id="KAK8201966.1"/>
    </source>
</evidence>
<dbReference type="Proteomes" id="UP001320706">
    <property type="component" value="Unassembled WGS sequence"/>
</dbReference>
<name>A0ACC3S835_9PEZI</name>
<reference evidence="1" key="1">
    <citation type="submission" date="2024-02" db="EMBL/GenBank/DDBJ databases">
        <title>Metagenome Assembled Genome of Zalaria obscura JY119.</title>
        <authorList>
            <person name="Vighnesh L."/>
            <person name="Jagadeeshwari U."/>
            <person name="Venkata Ramana C."/>
            <person name="Sasikala C."/>
        </authorList>
    </citation>
    <scope>NUCLEOTIDE SEQUENCE</scope>
    <source>
        <strain evidence="1">JY119</strain>
    </source>
</reference>
<gene>
    <name evidence="1" type="primary">GIN1_2</name>
    <name evidence="1" type="ORF">M8818_005491</name>
</gene>
<proteinExistence type="predicted"/>
<organism evidence="1 2">
    <name type="scientific">Zalaria obscura</name>
    <dbReference type="NCBI Taxonomy" id="2024903"/>
    <lineage>
        <taxon>Eukaryota</taxon>
        <taxon>Fungi</taxon>
        <taxon>Dikarya</taxon>
        <taxon>Ascomycota</taxon>
        <taxon>Pezizomycotina</taxon>
        <taxon>Dothideomycetes</taxon>
        <taxon>Dothideomycetidae</taxon>
        <taxon>Dothideales</taxon>
        <taxon>Zalariaceae</taxon>
        <taxon>Zalaria</taxon>
    </lineage>
</organism>
<accession>A0ACC3S835</accession>
<protein>
    <submittedName>
        <fullName evidence="1">Gypsy retrotransposon integrase-like protein 1</fullName>
    </submittedName>
</protein>